<feature type="transmembrane region" description="Helical" evidence="13">
    <location>
        <begin position="94"/>
        <end position="114"/>
    </location>
</feature>
<dbReference type="GO" id="GO:0006811">
    <property type="term" value="P:monoatomic ion transport"/>
    <property type="evidence" value="ECO:0007669"/>
    <property type="project" value="UniProtKB-KW"/>
</dbReference>
<dbReference type="EMBL" id="JACHFW010000009">
    <property type="protein sequence ID" value="MBB5265152.1"/>
    <property type="molecule type" value="Genomic_DNA"/>
</dbReference>
<keyword evidence="11 13" id="KW-0472">Membrane</keyword>
<evidence type="ECO:0000256" key="1">
    <source>
        <dbReference type="ARBA" id="ARBA00003408"/>
    </source>
</evidence>
<evidence type="ECO:0000313" key="14">
    <source>
        <dbReference type="EMBL" id="MBB5265152.1"/>
    </source>
</evidence>
<keyword evidence="6" id="KW-0050">Antiport</keyword>
<name>A0A7W8HCH5_9FIRM</name>
<sequence length="452" mass="48314">MNETFMKEKSVLPLILSMALPMVISMLVNSLYNIVDSFFVAKISENAMTALSLVYPVQNFINAVGIGFGIGINAVIAFYLGAKEERKANIAATLGLVLGGVHGIVLTAGSILIMPSFLRMFTSDSDVVELGLRYSYVAFAFSLVIVLGVSFEKIFQSVGRMKVTMVALMSGCIANIILDPLLIFGLGPFPQMGMEGAALATGLGQVLTLVIYLAVCKIRPLPLKIGKKYLAWDGRMVGRLYSIGIPAILNIALPSLLVSALNGILAAYGQIYVVILGIYYKLQTFLYLPANGIIQGMRPVIGYNYGAGEYKRVGKIYNVTLGLCAVIMVAGTAICLAVPGQLIGLFTQNQETVEAGAMALRIISGGFIVSSVSVASSGALEGLGKGTPSLIISLCRYVVIIIPAAFILSRFLGEAGVWHGFWLTEIVTAVVSFLVYKKAMIQPRGGYSRRSN</sequence>
<dbReference type="GO" id="GO:0015297">
    <property type="term" value="F:antiporter activity"/>
    <property type="evidence" value="ECO:0007669"/>
    <property type="project" value="UniProtKB-KW"/>
</dbReference>
<evidence type="ECO:0000256" key="6">
    <source>
        <dbReference type="ARBA" id="ARBA00022449"/>
    </source>
</evidence>
<keyword evidence="7" id="KW-1003">Cell membrane</keyword>
<evidence type="ECO:0000256" key="8">
    <source>
        <dbReference type="ARBA" id="ARBA00022692"/>
    </source>
</evidence>
<proteinExistence type="inferred from homology"/>
<dbReference type="NCBIfam" id="TIGR00797">
    <property type="entry name" value="matE"/>
    <property type="match status" value="1"/>
</dbReference>
<feature type="transmembrane region" description="Helical" evidence="13">
    <location>
        <begin position="60"/>
        <end position="82"/>
    </location>
</feature>
<comment type="caution">
    <text evidence="14">The sequence shown here is derived from an EMBL/GenBank/DDBJ whole genome shotgun (WGS) entry which is preliminary data.</text>
</comment>
<dbReference type="GO" id="GO:0042910">
    <property type="term" value="F:xenobiotic transmembrane transporter activity"/>
    <property type="evidence" value="ECO:0007669"/>
    <property type="project" value="InterPro"/>
</dbReference>
<evidence type="ECO:0000256" key="13">
    <source>
        <dbReference type="SAM" id="Phobius"/>
    </source>
</evidence>
<evidence type="ECO:0000256" key="9">
    <source>
        <dbReference type="ARBA" id="ARBA00022989"/>
    </source>
</evidence>
<protein>
    <recommendedName>
        <fullName evidence="4">Probable multidrug resistance protein NorM</fullName>
    </recommendedName>
    <alternativeName>
        <fullName evidence="12">Multidrug-efflux transporter</fullName>
    </alternativeName>
</protein>
<reference evidence="14 15" key="1">
    <citation type="submission" date="2020-08" db="EMBL/GenBank/DDBJ databases">
        <title>Genomic Encyclopedia of Type Strains, Phase IV (KMG-IV): sequencing the most valuable type-strain genomes for metagenomic binning, comparative biology and taxonomic classification.</title>
        <authorList>
            <person name="Goeker M."/>
        </authorList>
    </citation>
    <scope>NUCLEOTIDE SEQUENCE [LARGE SCALE GENOMIC DNA]</scope>
    <source>
        <strain evidence="14 15">DSM 106146</strain>
    </source>
</reference>
<dbReference type="PANTHER" id="PTHR43298">
    <property type="entry name" value="MULTIDRUG RESISTANCE PROTEIN NORM-RELATED"/>
    <property type="match status" value="1"/>
</dbReference>
<keyword evidence="10" id="KW-0406">Ion transport</keyword>
<feature type="transmembrane region" description="Helical" evidence="13">
    <location>
        <begin position="12"/>
        <end position="32"/>
    </location>
</feature>
<keyword evidence="9 13" id="KW-1133">Transmembrane helix</keyword>
<dbReference type="GO" id="GO:0005886">
    <property type="term" value="C:plasma membrane"/>
    <property type="evidence" value="ECO:0007669"/>
    <property type="project" value="UniProtKB-SubCell"/>
</dbReference>
<feature type="transmembrane region" description="Helical" evidence="13">
    <location>
        <begin position="259"/>
        <end position="280"/>
    </location>
</feature>
<dbReference type="InterPro" id="IPR048279">
    <property type="entry name" value="MdtK-like"/>
</dbReference>
<evidence type="ECO:0000256" key="12">
    <source>
        <dbReference type="ARBA" id="ARBA00031636"/>
    </source>
</evidence>
<feature type="transmembrane region" description="Helical" evidence="13">
    <location>
        <begin position="236"/>
        <end position="253"/>
    </location>
</feature>
<organism evidence="14 15">
    <name type="scientific">Catenibacillus scindens</name>
    <dbReference type="NCBI Taxonomy" id="673271"/>
    <lineage>
        <taxon>Bacteria</taxon>
        <taxon>Bacillati</taxon>
        <taxon>Bacillota</taxon>
        <taxon>Clostridia</taxon>
        <taxon>Lachnospirales</taxon>
        <taxon>Lachnospiraceae</taxon>
        <taxon>Catenibacillus</taxon>
    </lineage>
</organism>
<feature type="transmembrane region" description="Helical" evidence="13">
    <location>
        <begin position="417"/>
        <end position="436"/>
    </location>
</feature>
<evidence type="ECO:0000256" key="4">
    <source>
        <dbReference type="ARBA" id="ARBA00020268"/>
    </source>
</evidence>
<evidence type="ECO:0000256" key="10">
    <source>
        <dbReference type="ARBA" id="ARBA00023065"/>
    </source>
</evidence>
<dbReference type="InterPro" id="IPR002528">
    <property type="entry name" value="MATE_fam"/>
</dbReference>
<keyword evidence="8 13" id="KW-0812">Transmembrane</keyword>
<feature type="transmembrane region" description="Helical" evidence="13">
    <location>
        <begin position="390"/>
        <end position="411"/>
    </location>
</feature>
<dbReference type="Pfam" id="PF01554">
    <property type="entry name" value="MatE"/>
    <property type="match status" value="2"/>
</dbReference>
<gene>
    <name evidence="14" type="ORF">HNP82_002291</name>
</gene>
<keyword evidence="5" id="KW-0813">Transport</keyword>
<feature type="transmembrane region" description="Helical" evidence="13">
    <location>
        <begin position="196"/>
        <end position="215"/>
    </location>
</feature>
<comment type="similarity">
    <text evidence="3">Belongs to the multi antimicrobial extrusion (MATE) (TC 2.A.66.1) family.</text>
</comment>
<comment type="function">
    <text evidence="1">Multidrug efflux pump.</text>
</comment>
<dbReference type="Proteomes" id="UP000543642">
    <property type="component" value="Unassembled WGS sequence"/>
</dbReference>
<dbReference type="InterPro" id="IPR050222">
    <property type="entry name" value="MATE_MdtK"/>
</dbReference>
<feature type="transmembrane region" description="Helical" evidence="13">
    <location>
        <begin position="134"/>
        <end position="151"/>
    </location>
</feature>
<keyword evidence="15" id="KW-1185">Reference proteome</keyword>
<feature type="transmembrane region" description="Helical" evidence="13">
    <location>
        <begin position="321"/>
        <end position="346"/>
    </location>
</feature>
<accession>A0A7W8HCH5</accession>
<comment type="subcellular location">
    <subcellularLocation>
        <location evidence="2">Cell membrane</location>
        <topology evidence="2">Multi-pass membrane protein</topology>
    </subcellularLocation>
</comment>
<evidence type="ECO:0000313" key="15">
    <source>
        <dbReference type="Proteomes" id="UP000543642"/>
    </source>
</evidence>
<evidence type="ECO:0000256" key="2">
    <source>
        <dbReference type="ARBA" id="ARBA00004651"/>
    </source>
</evidence>
<dbReference type="AlphaFoldDB" id="A0A7W8HCH5"/>
<dbReference type="PANTHER" id="PTHR43298:SF2">
    <property type="entry name" value="FMN_FAD EXPORTER YEEO-RELATED"/>
    <property type="match status" value="1"/>
</dbReference>
<feature type="transmembrane region" description="Helical" evidence="13">
    <location>
        <begin position="163"/>
        <end position="184"/>
    </location>
</feature>
<evidence type="ECO:0000256" key="7">
    <source>
        <dbReference type="ARBA" id="ARBA00022475"/>
    </source>
</evidence>
<evidence type="ECO:0000256" key="5">
    <source>
        <dbReference type="ARBA" id="ARBA00022448"/>
    </source>
</evidence>
<feature type="transmembrane region" description="Helical" evidence="13">
    <location>
        <begin position="358"/>
        <end position="378"/>
    </location>
</feature>
<evidence type="ECO:0000256" key="11">
    <source>
        <dbReference type="ARBA" id="ARBA00023136"/>
    </source>
</evidence>
<dbReference type="RefSeq" id="WP_183774761.1">
    <property type="nucleotide sequence ID" value="NZ_JACHFW010000009.1"/>
</dbReference>
<evidence type="ECO:0000256" key="3">
    <source>
        <dbReference type="ARBA" id="ARBA00010199"/>
    </source>
</evidence>
<dbReference type="PIRSF" id="PIRSF006603">
    <property type="entry name" value="DinF"/>
    <property type="match status" value="1"/>
</dbReference>